<proteinExistence type="predicted"/>
<reference evidence="1" key="1">
    <citation type="submission" date="2014-11" db="EMBL/GenBank/DDBJ databases">
        <authorList>
            <person name="Amaro Gonzalez C."/>
        </authorList>
    </citation>
    <scope>NUCLEOTIDE SEQUENCE</scope>
</reference>
<sequence>MLYCTCYLFRHCCPFLRLLSVDLPLSVAQCNS</sequence>
<dbReference type="EMBL" id="GBXM01089288">
    <property type="protein sequence ID" value="JAH19289.1"/>
    <property type="molecule type" value="Transcribed_RNA"/>
</dbReference>
<dbReference type="AlphaFoldDB" id="A0A0E9QR49"/>
<reference evidence="1" key="2">
    <citation type="journal article" date="2015" name="Fish Shellfish Immunol.">
        <title>Early steps in the European eel (Anguilla anguilla)-Vibrio vulnificus interaction in the gills: Role of the RtxA13 toxin.</title>
        <authorList>
            <person name="Callol A."/>
            <person name="Pajuelo D."/>
            <person name="Ebbesson L."/>
            <person name="Teles M."/>
            <person name="MacKenzie S."/>
            <person name="Amaro C."/>
        </authorList>
    </citation>
    <scope>NUCLEOTIDE SEQUENCE</scope>
</reference>
<organism evidence="1">
    <name type="scientific">Anguilla anguilla</name>
    <name type="common">European freshwater eel</name>
    <name type="synonym">Muraena anguilla</name>
    <dbReference type="NCBI Taxonomy" id="7936"/>
    <lineage>
        <taxon>Eukaryota</taxon>
        <taxon>Metazoa</taxon>
        <taxon>Chordata</taxon>
        <taxon>Craniata</taxon>
        <taxon>Vertebrata</taxon>
        <taxon>Euteleostomi</taxon>
        <taxon>Actinopterygii</taxon>
        <taxon>Neopterygii</taxon>
        <taxon>Teleostei</taxon>
        <taxon>Anguilliformes</taxon>
        <taxon>Anguillidae</taxon>
        <taxon>Anguilla</taxon>
    </lineage>
</organism>
<accession>A0A0E9QR49</accession>
<protein>
    <submittedName>
        <fullName evidence="1">Uncharacterized protein</fullName>
    </submittedName>
</protein>
<evidence type="ECO:0000313" key="1">
    <source>
        <dbReference type="EMBL" id="JAH19289.1"/>
    </source>
</evidence>
<name>A0A0E9QR49_ANGAN</name>